<dbReference type="OMA" id="IWPATFC"/>
<dbReference type="Gene3D" id="1.20.1070.10">
    <property type="entry name" value="Rhodopsin 7-helix transmembrane proteins"/>
    <property type="match status" value="1"/>
</dbReference>
<reference evidence="19" key="2">
    <citation type="submission" date="2025-09" db="UniProtKB">
        <authorList>
            <consortium name="Ensembl"/>
        </authorList>
    </citation>
    <scope>IDENTIFICATION</scope>
</reference>
<keyword evidence="11" id="KW-0458">Lysosome</keyword>
<feature type="region of interest" description="Disordered" evidence="17">
    <location>
        <begin position="374"/>
        <end position="403"/>
    </location>
</feature>
<feature type="transmembrane region" description="Helical" evidence="18">
    <location>
        <begin position="69"/>
        <end position="94"/>
    </location>
</feature>
<feature type="transmembrane region" description="Helical" evidence="18">
    <location>
        <begin position="28"/>
        <end position="49"/>
    </location>
</feature>
<keyword evidence="4 18" id="KW-0812">Transmembrane</keyword>
<feature type="transmembrane region" description="Helical" evidence="18">
    <location>
        <begin position="244"/>
        <end position="268"/>
    </location>
</feature>
<keyword evidence="7 18" id="KW-0472">Membrane</keyword>
<dbReference type="GO" id="GO:0030054">
    <property type="term" value="C:cell junction"/>
    <property type="evidence" value="ECO:0007669"/>
    <property type="project" value="Ensembl"/>
</dbReference>
<keyword evidence="8" id="KW-0675">Receptor</keyword>
<evidence type="ECO:0000256" key="3">
    <source>
        <dbReference type="ARBA" id="ARBA00022475"/>
    </source>
</evidence>
<dbReference type="OrthoDB" id="10069455at2759"/>
<keyword evidence="20" id="KW-1185">Reference proteome</keyword>
<feature type="transmembrane region" description="Helical" evidence="18">
    <location>
        <begin position="197"/>
        <end position="223"/>
    </location>
</feature>
<feature type="transmembrane region" description="Helical" evidence="18">
    <location>
        <begin position="288"/>
        <end position="312"/>
    </location>
</feature>
<dbReference type="PRINTS" id="PR00965">
    <property type="entry name" value="OCULARALBNSM"/>
</dbReference>
<dbReference type="GeneTree" id="ENSGT00390000016722"/>
<evidence type="ECO:0000256" key="1">
    <source>
        <dbReference type="ARBA" id="ARBA00004155"/>
    </source>
</evidence>
<dbReference type="GO" id="GO:0035643">
    <property type="term" value="F:L-DOPA receptor activity"/>
    <property type="evidence" value="ECO:0007669"/>
    <property type="project" value="Ensembl"/>
</dbReference>
<dbReference type="Proteomes" id="UP000694559">
    <property type="component" value="Unplaced"/>
</dbReference>
<dbReference type="GO" id="GO:0016324">
    <property type="term" value="C:apical plasma membrane"/>
    <property type="evidence" value="ECO:0007669"/>
    <property type="project" value="UniProtKB-SubCell"/>
</dbReference>
<evidence type="ECO:0000256" key="10">
    <source>
        <dbReference type="ARBA" id="ARBA00023224"/>
    </source>
</evidence>
<evidence type="ECO:0000256" key="8">
    <source>
        <dbReference type="ARBA" id="ARBA00023170"/>
    </source>
</evidence>
<dbReference type="Pfam" id="PF02101">
    <property type="entry name" value="Ocular_alb"/>
    <property type="match status" value="1"/>
</dbReference>
<dbReference type="GO" id="GO:0072544">
    <property type="term" value="F:L-DOPA binding"/>
    <property type="evidence" value="ECO:0007669"/>
    <property type="project" value="Ensembl"/>
</dbReference>
<keyword evidence="9" id="KW-0325">Glycoprotein</keyword>
<comment type="subcellular location">
    <subcellularLocation>
        <location evidence="2">Apical cell membrane</location>
        <topology evidence="2">Multi-pass membrane protein</topology>
    </subcellularLocation>
    <subcellularLocation>
        <location evidence="1">Lysosome membrane</location>
        <topology evidence="1">Multi-pass membrane protein</topology>
    </subcellularLocation>
    <subcellularLocation>
        <location evidence="13">Melanosome membrane</location>
        <topology evidence="13">Multi-pass membrane protein</topology>
    </subcellularLocation>
</comment>
<keyword evidence="6" id="KW-0297">G-protein coupled receptor</keyword>
<evidence type="ECO:0000256" key="9">
    <source>
        <dbReference type="ARBA" id="ARBA00023180"/>
    </source>
</evidence>
<accession>A0A8C6XFQ6</accession>
<evidence type="ECO:0000256" key="4">
    <source>
        <dbReference type="ARBA" id="ARBA00022692"/>
    </source>
</evidence>
<proteinExistence type="inferred from homology"/>
<evidence type="ECO:0000256" key="7">
    <source>
        <dbReference type="ARBA" id="ARBA00023136"/>
    </source>
</evidence>
<dbReference type="GO" id="GO:0032402">
    <property type="term" value="P:melanosome transport"/>
    <property type="evidence" value="ECO:0007669"/>
    <property type="project" value="Ensembl"/>
</dbReference>
<evidence type="ECO:0000256" key="2">
    <source>
        <dbReference type="ARBA" id="ARBA00004424"/>
    </source>
</evidence>
<dbReference type="GO" id="GO:0005794">
    <property type="term" value="C:Golgi apparatus"/>
    <property type="evidence" value="ECO:0007669"/>
    <property type="project" value="Ensembl"/>
</dbReference>
<dbReference type="Ensembl" id="ENSNNAT00000014441.1">
    <property type="protein sequence ID" value="ENSNNAP00000013786.1"/>
    <property type="gene ID" value="ENSNNAG00000009280.1"/>
</dbReference>
<evidence type="ECO:0000256" key="13">
    <source>
        <dbReference type="ARBA" id="ARBA00060435"/>
    </source>
</evidence>
<evidence type="ECO:0000256" key="16">
    <source>
        <dbReference type="ARBA" id="ARBA00070822"/>
    </source>
</evidence>
<name>A0A8C6XFQ6_NAJNA</name>
<comment type="subunit">
    <text evidence="15">Interacts with heterotrimeric G(i) proteins. Interacts with ARRB1 and ARRB2. Interacts with MLANA.</text>
</comment>
<feature type="transmembrane region" description="Helical" evidence="18">
    <location>
        <begin position="109"/>
        <end position="134"/>
    </location>
</feature>
<evidence type="ECO:0000256" key="15">
    <source>
        <dbReference type="ARBA" id="ARBA00063198"/>
    </source>
</evidence>
<evidence type="ECO:0000256" key="12">
    <source>
        <dbReference type="ARBA" id="ARBA00054755"/>
    </source>
</evidence>
<dbReference type="GO" id="GO:0032438">
    <property type="term" value="P:melanosome organization"/>
    <property type="evidence" value="ECO:0007669"/>
    <property type="project" value="Ensembl"/>
</dbReference>
<protein>
    <recommendedName>
        <fullName evidence="16">G-protein coupled receptor 143</fullName>
    </recommendedName>
</protein>
<dbReference type="InterPro" id="IPR001414">
    <property type="entry name" value="GPR143"/>
</dbReference>
<dbReference type="GO" id="GO:0005765">
    <property type="term" value="C:lysosomal membrane"/>
    <property type="evidence" value="ECO:0007669"/>
    <property type="project" value="UniProtKB-SubCell"/>
</dbReference>
<feature type="compositionally biased region" description="Pro residues" evidence="17">
    <location>
        <begin position="389"/>
        <end position="403"/>
    </location>
</feature>
<dbReference type="GO" id="GO:0072545">
    <property type="term" value="F:L-tyrosine binding"/>
    <property type="evidence" value="ECO:0007669"/>
    <property type="project" value="Ensembl"/>
</dbReference>
<comment type="function">
    <text evidence="12">Receptor for tyrosine, L-DOPA and dopamine. After binding to L-DOPA, stimulates Ca(2+) influx into the cytoplasm, increases secretion of the neurotrophic factor SERPINF1 and relocalizes beta arrestin at the plasma membrane; this ligand-dependent signaling occurs through a G(q)-mediated pathway in melanocytic cells. Its activity is mediated by G proteins which activate the phosphoinositide signaling pathway. Also plays a role as an intracellular G protein-coupled receptor involved in melanosome biogenesis, organization and transport.</text>
</comment>
<sequence length="403" mass="44428">MASPRLETFCCPNRDVSTKLVVSFKPEVFCGVCLGSASAGIFLSALQLLPKKGRGSRAISKASSSSTTILLLISACDMLGSLGIIFRSIIWLGFPDFVANISLANQTNIWPATFCVGSAMWIQLLYSAVFWWLFCYAVDSYLVVRRSAGVSTIVLYHMMTWGLALLLCVEGVAMLYYPSVSSCENGLEHAIPHYVTTYVPLVLVLMVNPILFSRTVAAVASLLKGRQGIYTENERRLGTEIKNRFFKIMLIIIVCWSSNIINEGLLFYLEMQPDISGSSLKNIRTAALITWIIMGVLNPMQGFLFTLAFYGWTGWNLDLQWQKSPIPWDSLSTSTAAGNGYTLPSGNSVNFHDSKKTSTVPIHQTDETLSILSEGNLGTNEGLMKNSPYPSPAMPTKPHPQER</sequence>
<dbReference type="GO" id="GO:0035240">
    <property type="term" value="F:dopamine binding"/>
    <property type="evidence" value="ECO:0007669"/>
    <property type="project" value="Ensembl"/>
</dbReference>
<feature type="transmembrane region" description="Helical" evidence="18">
    <location>
        <begin position="154"/>
        <end position="177"/>
    </location>
</feature>
<evidence type="ECO:0000256" key="14">
    <source>
        <dbReference type="ARBA" id="ARBA00061093"/>
    </source>
</evidence>
<dbReference type="FunFam" id="1.20.1070.10:FF:000144">
    <property type="entry name" value="G protein-coupled receptor 143"/>
    <property type="match status" value="1"/>
</dbReference>
<dbReference type="GO" id="GO:0033162">
    <property type="term" value="C:melanosome membrane"/>
    <property type="evidence" value="ECO:0007669"/>
    <property type="project" value="UniProtKB-SubCell"/>
</dbReference>
<keyword evidence="3" id="KW-1003">Cell membrane</keyword>
<dbReference type="GO" id="GO:0016604">
    <property type="term" value="C:nuclear body"/>
    <property type="evidence" value="ECO:0007669"/>
    <property type="project" value="Ensembl"/>
</dbReference>
<dbReference type="AlphaFoldDB" id="A0A8C6XFQ6"/>
<organism evidence="19 20">
    <name type="scientific">Naja naja</name>
    <name type="common">Indian cobra</name>
    <dbReference type="NCBI Taxonomy" id="35670"/>
    <lineage>
        <taxon>Eukaryota</taxon>
        <taxon>Metazoa</taxon>
        <taxon>Chordata</taxon>
        <taxon>Craniata</taxon>
        <taxon>Vertebrata</taxon>
        <taxon>Euteleostomi</taxon>
        <taxon>Lepidosauria</taxon>
        <taxon>Squamata</taxon>
        <taxon>Bifurcata</taxon>
        <taxon>Unidentata</taxon>
        <taxon>Episquamata</taxon>
        <taxon>Toxicofera</taxon>
        <taxon>Serpentes</taxon>
        <taxon>Colubroidea</taxon>
        <taxon>Elapidae</taxon>
        <taxon>Elapinae</taxon>
        <taxon>Naja</taxon>
    </lineage>
</organism>
<gene>
    <name evidence="19" type="primary">GPR143</name>
</gene>
<reference evidence="19" key="1">
    <citation type="submission" date="2025-08" db="UniProtKB">
        <authorList>
            <consortium name="Ensembl"/>
        </authorList>
    </citation>
    <scope>IDENTIFICATION</scope>
</reference>
<comment type="similarity">
    <text evidence="14">Belongs to the G-protein coupled receptor OA family.</text>
</comment>
<keyword evidence="5 18" id="KW-1133">Transmembrane helix</keyword>
<evidence type="ECO:0000313" key="20">
    <source>
        <dbReference type="Proteomes" id="UP000694559"/>
    </source>
</evidence>
<evidence type="ECO:0000256" key="11">
    <source>
        <dbReference type="ARBA" id="ARBA00023228"/>
    </source>
</evidence>
<dbReference type="GO" id="GO:0050848">
    <property type="term" value="P:regulation of calcium-mediated signaling"/>
    <property type="evidence" value="ECO:0007669"/>
    <property type="project" value="TreeGrafter"/>
</dbReference>
<dbReference type="PANTHER" id="PTHR15177:SF2">
    <property type="entry name" value="G-PROTEIN COUPLED RECEPTOR 143"/>
    <property type="match status" value="1"/>
</dbReference>
<evidence type="ECO:0000256" key="6">
    <source>
        <dbReference type="ARBA" id="ARBA00023040"/>
    </source>
</evidence>
<dbReference type="GO" id="GO:0007200">
    <property type="term" value="P:phospholipase C-activating G protein-coupled receptor signaling pathway"/>
    <property type="evidence" value="ECO:0007669"/>
    <property type="project" value="Ensembl"/>
</dbReference>
<evidence type="ECO:0000256" key="5">
    <source>
        <dbReference type="ARBA" id="ARBA00022989"/>
    </source>
</evidence>
<evidence type="ECO:0000256" key="17">
    <source>
        <dbReference type="SAM" id="MobiDB-lite"/>
    </source>
</evidence>
<dbReference type="PANTHER" id="PTHR15177">
    <property type="entry name" value="G-PROTEIN COUPLED RECEPTOR 143"/>
    <property type="match status" value="1"/>
</dbReference>
<evidence type="ECO:0000256" key="18">
    <source>
        <dbReference type="SAM" id="Phobius"/>
    </source>
</evidence>
<evidence type="ECO:0000313" key="19">
    <source>
        <dbReference type="Ensembl" id="ENSNNAP00000013786.1"/>
    </source>
</evidence>
<keyword evidence="10" id="KW-0807">Transducer</keyword>